<dbReference type="SUPFAM" id="SSF75011">
    <property type="entry name" value="3-carboxy-cis,cis-mucoante lactonizing enzyme"/>
    <property type="match status" value="1"/>
</dbReference>
<evidence type="ECO:0000256" key="2">
    <source>
        <dbReference type="SAM" id="SignalP"/>
    </source>
</evidence>
<dbReference type="Proteomes" id="UP001156389">
    <property type="component" value="Unassembled WGS sequence"/>
</dbReference>
<evidence type="ECO:0008006" key="5">
    <source>
        <dbReference type="Google" id="ProtNLM"/>
    </source>
</evidence>
<dbReference type="PROSITE" id="PS51257">
    <property type="entry name" value="PROKAR_LIPOPROTEIN"/>
    <property type="match status" value="1"/>
</dbReference>
<keyword evidence="4" id="KW-1185">Reference proteome</keyword>
<name>A0ABT2JSJ2_9ACTN</name>
<dbReference type="InterPro" id="IPR015943">
    <property type="entry name" value="WD40/YVTN_repeat-like_dom_sf"/>
</dbReference>
<organism evidence="3 4">
    <name type="scientific">Streptomyces gossypii</name>
    <dbReference type="NCBI Taxonomy" id="2883101"/>
    <lineage>
        <taxon>Bacteria</taxon>
        <taxon>Bacillati</taxon>
        <taxon>Actinomycetota</taxon>
        <taxon>Actinomycetes</taxon>
        <taxon>Kitasatosporales</taxon>
        <taxon>Streptomycetaceae</taxon>
        <taxon>Streptomyces</taxon>
    </lineage>
</organism>
<proteinExistence type="predicted"/>
<evidence type="ECO:0000313" key="3">
    <source>
        <dbReference type="EMBL" id="MCT2590856.1"/>
    </source>
</evidence>
<sequence length="422" mass="43822">MTPPSTRPSAALSALLAVAALLTACQSGSDAGSDTHSGADAAEKSPSAQPHGYVEGAEEAAEQQSRLVMADAGSGSVRILDLTTGDTTPAGKTPDAQGITTDGRFAFIGTGSEASVVDSGTWTVPHGDHVHYYRAKIRDVGTVPGKAPLAVHSDKAVTAVSAADGTARLYDRTKLEDGSVGKARKIPGKAEAGAVMPYEEHLLVPVPVPGDGGKAVVEVRDRDGGRVERLRTPCPEIRGAAVTRRGVVYACADGALLVTEAKGGFDSEKIAYDAQVDAEERAHTFQHRPGSTTLAARAGDDGTWLLDVTERTWKRVDTGPALAVNTAGEGAPLLALDDKGVLRAYDTGTGKVTARVELMSPPGGKDAGAGVPGASIEIDTSRAYLNDAAGKKVYEIDYNDDLRLARTFPLDFAPTHMVETGR</sequence>
<protein>
    <recommendedName>
        <fullName evidence="5">Lipoprotein</fullName>
    </recommendedName>
</protein>
<dbReference type="InterPro" id="IPR011044">
    <property type="entry name" value="Quino_amine_DH_bsu"/>
</dbReference>
<feature type="compositionally biased region" description="Polar residues" evidence="1">
    <location>
        <begin position="27"/>
        <end position="36"/>
    </location>
</feature>
<feature type="chain" id="PRO_5047411388" description="Lipoprotein" evidence="2">
    <location>
        <begin position="20"/>
        <end position="422"/>
    </location>
</feature>
<dbReference type="SUPFAM" id="SSF50969">
    <property type="entry name" value="YVTN repeat-like/Quinoprotein amine dehydrogenase"/>
    <property type="match status" value="1"/>
</dbReference>
<feature type="signal peptide" evidence="2">
    <location>
        <begin position="1"/>
        <end position="19"/>
    </location>
</feature>
<accession>A0ABT2JSJ2</accession>
<dbReference type="RefSeq" id="WP_260218166.1">
    <property type="nucleotide sequence ID" value="NZ_JAJAGO010000005.1"/>
</dbReference>
<comment type="caution">
    <text evidence="3">The sequence shown here is derived from an EMBL/GenBank/DDBJ whole genome shotgun (WGS) entry which is preliminary data.</text>
</comment>
<reference evidence="3 4" key="1">
    <citation type="submission" date="2021-10" db="EMBL/GenBank/DDBJ databases">
        <title>Streptomyces gossypii sp. nov., isolated from soil collected from cotton field.</title>
        <authorList>
            <person name="Ge X."/>
            <person name="Chen X."/>
            <person name="Liu W."/>
        </authorList>
    </citation>
    <scope>NUCLEOTIDE SEQUENCE [LARGE SCALE GENOMIC DNA]</scope>
    <source>
        <strain evidence="3 4">N2-109</strain>
    </source>
</reference>
<gene>
    <name evidence="3" type="ORF">LHJ74_13205</name>
</gene>
<keyword evidence="2" id="KW-0732">Signal</keyword>
<dbReference type="Gene3D" id="2.130.10.10">
    <property type="entry name" value="YVTN repeat-like/Quinoprotein amine dehydrogenase"/>
    <property type="match status" value="1"/>
</dbReference>
<evidence type="ECO:0000313" key="4">
    <source>
        <dbReference type="Proteomes" id="UP001156389"/>
    </source>
</evidence>
<evidence type="ECO:0000256" key="1">
    <source>
        <dbReference type="SAM" id="MobiDB-lite"/>
    </source>
</evidence>
<feature type="region of interest" description="Disordered" evidence="1">
    <location>
        <begin position="27"/>
        <end position="63"/>
    </location>
</feature>
<dbReference type="EMBL" id="JAJAGO010000005">
    <property type="protein sequence ID" value="MCT2590856.1"/>
    <property type="molecule type" value="Genomic_DNA"/>
</dbReference>